<dbReference type="PROSITE" id="PS52038">
    <property type="entry name" value="TOPO_IB_2"/>
    <property type="match status" value="1"/>
</dbReference>
<dbReference type="GO" id="GO:0003917">
    <property type="term" value="F:DNA topoisomerase type I (single strand cut, ATP-independent) activity"/>
    <property type="evidence" value="ECO:0007669"/>
    <property type="project" value="UniProtKB-EC"/>
</dbReference>
<name>A0A7C1NU56_9HYPH</name>
<evidence type="ECO:0000259" key="9">
    <source>
        <dbReference type="Pfam" id="PF21338"/>
    </source>
</evidence>
<dbReference type="Pfam" id="PF21338">
    <property type="entry name" value="Top1B_N_bact"/>
    <property type="match status" value="1"/>
</dbReference>
<evidence type="ECO:0000259" key="8">
    <source>
        <dbReference type="Pfam" id="PF01028"/>
    </source>
</evidence>
<evidence type="ECO:0000256" key="7">
    <source>
        <dbReference type="SAM" id="MobiDB-lite"/>
    </source>
</evidence>
<dbReference type="Gene3D" id="1.10.132.120">
    <property type="match status" value="1"/>
</dbReference>
<comment type="catalytic activity">
    <reaction evidence="1">
        <text>ATP-independent breakage of single-stranded DNA, followed by passage and rejoining.</text>
        <dbReference type="EC" id="5.6.2.1"/>
    </reaction>
</comment>
<dbReference type="InterPro" id="IPR014711">
    <property type="entry name" value="TopoI_cat_a-hlx-sub_euk"/>
</dbReference>
<dbReference type="Gene3D" id="3.30.66.10">
    <property type="entry name" value="DNA topoisomerase I domain"/>
    <property type="match status" value="1"/>
</dbReference>
<dbReference type="EMBL" id="DSKI01000265">
    <property type="protein sequence ID" value="HEB43051.1"/>
    <property type="molecule type" value="Genomic_DNA"/>
</dbReference>
<dbReference type="InterPro" id="IPR049331">
    <property type="entry name" value="Top1B_N_bact"/>
</dbReference>
<gene>
    <name evidence="10" type="ORF">ENP70_04990</name>
</gene>
<reference evidence="10" key="1">
    <citation type="journal article" date="2020" name="mSystems">
        <title>Genome- and Community-Level Interaction Insights into Carbon Utilization and Element Cycling Functions of Hydrothermarchaeota in Hydrothermal Sediment.</title>
        <authorList>
            <person name="Zhou Z."/>
            <person name="Liu Y."/>
            <person name="Xu W."/>
            <person name="Pan J."/>
            <person name="Luo Z.H."/>
            <person name="Li M."/>
        </authorList>
    </citation>
    <scope>NUCLEOTIDE SEQUENCE [LARGE SCALE GENOMIC DNA]</scope>
    <source>
        <strain evidence="10">SpSt-243</strain>
    </source>
</reference>
<comment type="caution">
    <text evidence="10">The sequence shown here is derived from an EMBL/GenBank/DDBJ whole genome shotgun (WGS) entry which is preliminary data.</text>
</comment>
<proteinExistence type="inferred from homology"/>
<feature type="domain" description="DNA topoisomerase I catalytic core eukaryotic-type" evidence="8">
    <location>
        <begin position="114"/>
        <end position="281"/>
    </location>
</feature>
<dbReference type="InterPro" id="IPR035447">
    <property type="entry name" value="DNA_topo_I_N_sf"/>
</dbReference>
<evidence type="ECO:0000256" key="6">
    <source>
        <dbReference type="ARBA" id="ARBA00023235"/>
    </source>
</evidence>
<organism evidence="10">
    <name type="scientific">Agrobacterium albertimagni</name>
    <dbReference type="NCBI Taxonomy" id="147266"/>
    <lineage>
        <taxon>Bacteria</taxon>
        <taxon>Pseudomonadati</taxon>
        <taxon>Pseudomonadota</taxon>
        <taxon>Alphaproteobacteria</taxon>
        <taxon>Hyphomicrobiales</taxon>
        <taxon>Rhizobiaceae</taxon>
        <taxon>Rhizobium/Agrobacterium group</taxon>
        <taxon>Agrobacterium</taxon>
    </lineage>
</organism>
<evidence type="ECO:0000256" key="5">
    <source>
        <dbReference type="ARBA" id="ARBA00023125"/>
    </source>
</evidence>
<evidence type="ECO:0000313" key="10">
    <source>
        <dbReference type="EMBL" id="HEB43051.1"/>
    </source>
</evidence>
<feature type="region of interest" description="Disordered" evidence="7">
    <location>
        <begin position="1"/>
        <end position="24"/>
    </location>
</feature>
<evidence type="ECO:0000256" key="3">
    <source>
        <dbReference type="ARBA" id="ARBA00012891"/>
    </source>
</evidence>
<dbReference type="Gene3D" id="3.90.15.10">
    <property type="entry name" value="Topoisomerase I, Chain A, domain 3"/>
    <property type="match status" value="1"/>
</dbReference>
<comment type="similarity">
    <text evidence="2">Belongs to the type IB topoisomerase family.</text>
</comment>
<dbReference type="AlphaFoldDB" id="A0A7C1NU56"/>
<keyword evidence="4" id="KW-0799">Topoisomerase</keyword>
<evidence type="ECO:0000256" key="4">
    <source>
        <dbReference type="ARBA" id="ARBA00023029"/>
    </source>
</evidence>
<dbReference type="InterPro" id="IPR011010">
    <property type="entry name" value="DNA_brk_join_enz"/>
</dbReference>
<dbReference type="InterPro" id="IPR001631">
    <property type="entry name" value="TopoI"/>
</dbReference>
<keyword evidence="5" id="KW-0238">DNA-binding</keyword>
<keyword evidence="6 10" id="KW-0413">Isomerase</keyword>
<accession>A0A7C1NU56</accession>
<sequence length="365" mass="41455">MSKTDSEDAEVTAGPPPSTDDVPELTEIGLIYGTDAEPGISRRRRGKGFSYHLPDGTVVADQTVLTRIRKLALPPAYERVWISLEPRSHLQATGYDARGRKQYRYHLDWAAWRSERKFDDLIGFGEALPTIRRRIARDIAEHADSSYFLLSALISLLDVTYMRVGNRAYAEENKTYGATTLQKRHLTFEPDGIRLSFIAKGGKRVRRKLRHPKLQKILEEIADLPGRDLFSWRDKDGQLHRIDSGRLNTYLAEITNMRLSAKTFRTWGGSVAAFAEAWKHIEASERPTIRQMCQIASDRLHNTPTICRSSYVHPAILNLADKSTDLDAVRDLVRTAPSRALLRADENRLMAFLQDHYARKGAAKD</sequence>
<feature type="domain" description="DNA topoisomerase IB N-terminal" evidence="9">
    <location>
        <begin position="48"/>
        <end position="96"/>
    </location>
</feature>
<dbReference type="Pfam" id="PF01028">
    <property type="entry name" value="Topoisom_I"/>
    <property type="match status" value="1"/>
</dbReference>
<protein>
    <recommendedName>
        <fullName evidence="3">DNA topoisomerase</fullName>
        <ecNumber evidence="3">5.6.2.1</ecNumber>
    </recommendedName>
</protein>
<dbReference type="EC" id="5.6.2.1" evidence="3"/>
<evidence type="ECO:0000256" key="1">
    <source>
        <dbReference type="ARBA" id="ARBA00000213"/>
    </source>
</evidence>
<dbReference type="SUPFAM" id="SSF56349">
    <property type="entry name" value="DNA breaking-rejoining enzymes"/>
    <property type="match status" value="1"/>
</dbReference>
<evidence type="ECO:0000256" key="2">
    <source>
        <dbReference type="ARBA" id="ARBA00006645"/>
    </source>
</evidence>
<dbReference type="InterPro" id="IPR013500">
    <property type="entry name" value="TopoI_cat_euk"/>
</dbReference>
<dbReference type="GO" id="GO:0006265">
    <property type="term" value="P:DNA topological change"/>
    <property type="evidence" value="ECO:0007669"/>
    <property type="project" value="InterPro"/>
</dbReference>
<dbReference type="PRINTS" id="PR00416">
    <property type="entry name" value="EUTPISMRASEI"/>
</dbReference>
<dbReference type="GO" id="GO:0003677">
    <property type="term" value="F:DNA binding"/>
    <property type="evidence" value="ECO:0007669"/>
    <property type="project" value="UniProtKB-KW"/>
</dbReference>
<dbReference type="SUPFAM" id="SSF55869">
    <property type="entry name" value="DNA topoisomerase I domain"/>
    <property type="match status" value="1"/>
</dbReference>